<dbReference type="SUPFAM" id="SSF81872">
    <property type="entry name" value="BRCA2 helical domain"/>
    <property type="match status" value="1"/>
</dbReference>
<dbReference type="SUPFAM" id="SSF81878">
    <property type="entry name" value="BRCA2 tower domain"/>
    <property type="match status" value="1"/>
</dbReference>
<feature type="domain" description="BRCA2 OB1" evidence="7">
    <location>
        <begin position="1185"/>
        <end position="1303"/>
    </location>
</feature>
<evidence type="ECO:0000256" key="5">
    <source>
        <dbReference type="ARBA" id="ARBA00023204"/>
    </source>
</evidence>
<accession>A0AAV1JBB7</accession>
<dbReference type="Pfam" id="PF09103">
    <property type="entry name" value="BRCA-2_OB1"/>
    <property type="match status" value="1"/>
</dbReference>
<dbReference type="Pfam" id="PF09169">
    <property type="entry name" value="BRCA-2_helical"/>
    <property type="match status" value="1"/>
</dbReference>
<dbReference type="PANTHER" id="PTHR11289">
    <property type="entry name" value="BREAST CANCER TYPE 2 SUSCEPTIBILITY PROTEIN BRCA2"/>
    <property type="match status" value="1"/>
</dbReference>
<dbReference type="GO" id="GO:0003677">
    <property type="term" value="F:DNA binding"/>
    <property type="evidence" value="ECO:0007669"/>
    <property type="project" value="UniProtKB-KW"/>
</dbReference>
<dbReference type="InterPro" id="IPR012340">
    <property type="entry name" value="NA-bd_OB-fold"/>
</dbReference>
<dbReference type="Gene3D" id="6.10.70.10">
    <property type="match status" value="1"/>
</dbReference>
<sequence length="1870" mass="213807">MDGRDNELTTFEQALTNNSKRKQTIYGEENRKGVPNQHRIEDVIRDVSKQIQAMHNASCYKNQTYPLKTEFPRKPELVPLAKLCDLQLQQGNPNKFETQCVSDTQLIDIVKVAEENDSKTGVTQEFDSTFCEMSHNFHDAKKMMIDDFKDFTTNNSMTIDTGQQRNSSSVESISKRNDVIKDKTYCISDHTGRSNMESDMEDMELFEALDDLEKSPILSKIKPIFLKTKPPGIVCKLDYFEKFEALAVPIIKEEPDFQLAKKLINSQIMSNELLFETDSGPCLKNQKRDQSPVISLKTDKTKSTLRRISEISIFTQKILEDEILFSSDEENYFSPVHVNTLAPTCALQHLSQNERDAFDQTIYVGFQTASNKSIQINSDSFIKAKNLLIENDNVELNELVNEIDKRSKNCNNIVQHDTKQTRSTIIRDNINRSDIKKCSTPCNNATNQSLLKINDDSIIKEFETSLVEEGIMSQESENINSFKGFRTASFKPIHISEQALEKTKGLFFDIDNEEYEGSPQYKTEEQNFALNDSTNKLLNNSNMLNGYDIDKIKNAKTSVIGFLTASNKDIKISKKALQKSKSIFQNINDETSENDYAPIDFDQVITNFKTEKPDQSLTLKNASSESVQQLIHNKSISNKVYKPGLQFEGFKTANNKSITVSAKSVAKYKNIFEDIVLSQQHNISEKHNSTSTMHKSPKSVAKTLNFAFQTASQKPVEISEESLMASQKLLNNSEKKKSNITCTGLQTASNKHKCKIKENHDNGITTHIGFGLNTNESLPTLRSCKVPQATNALLPSCVVKDRYYADMANECNDNVNDKTFIGFQTASNKKLTISKEALNMCKNIFSDIDIEINNDFTNDLNANNKQSINSVVEGCKDKLMSDLKCVFKTENHNMVDVLQEAVIATSQNKFNKEQFKGFHTASKKNVQISKEALAKTANIFDGIDFNMIKKEYDVLEQSAKKSFSSIFNGETLDGQKDNEVQNLFNTQVINNFEDTLYTEDFLKDRTPLKSKRSGSPLLSCPKAKKRKFVVPASVDALTKEVETENIHNNNINVFTFDRKFKKQKLFKLYDLLAMEKESDTDAKADNYIYNFNIENILEFQFRKERNEIENKDWNTDDIKQKFLDSVNKKLVPTGWIENHLKLIIFKLINYEKKFPYVLNRVCTVRNVMEQLKYRYDRELYNVQRPAFRKILEKDDVPNKTLVLCVVGVYSNGTYIASVPNHMDNLELLLTDGWYCIKACIDQVIAKHVCDGKISVGTKLMTHGAELINCEQGIAPWEDTSSVRLKIFGNSSRRARWDERLGYHSNPAILTQLSSVKPEGGKVSRMRLFVTRVYPTLYIEKFDDGSTVTRSERLENIYQMKYESERQLLLEKVYEEVEKEFHDMDTQDSESIDIDTKLDTGSQIAKLMKKHKDPAEFRSNLTESQLKMLQEYNIKHKEKQIERLQTRVREKIKNSSITAVRNIVPLQKIRVASVEKNCNITHGILSIWRPNESLQVVISEGKWVDVYNVVPTAIRYTEIQLSAGRQTIFQNCDVKNSKMNALTDTLTRRCYPIRSLATNPQLITEYKEIDTVGFIIAIEPTNTEFQTSKQLYQNVYIADENKHCMCINFWGGIKKFGFENILDTGQIIACVNLQKRSGNFTKNVPQYRATEFTYFTKTPKHNSLQTVLGEFIQVFSGLDKIKFLQDCIAIKNNLTTCRSNNTDVTPYRMNNTDYNISKHKMFIDSPVARDDNLNLSGLDFESTFKQRDTQNMSPQEVLRKKKVNERIAKLKVYGEPPPLSPINIINKSKNAATAFKSPLTDQNGVKEGSNVKGTDNEHSSLQSSPVLPFRQYRRPRINPIKLNFNRSKENVRETSDPFAEEFEGSPPLSLD</sequence>
<keyword evidence="4" id="KW-0233">DNA recombination</keyword>
<evidence type="ECO:0000256" key="1">
    <source>
        <dbReference type="ARBA" id="ARBA00022737"/>
    </source>
</evidence>
<dbReference type="PROSITE" id="PS50138">
    <property type="entry name" value="BRCA2_REPEAT"/>
    <property type="match status" value="7"/>
</dbReference>
<comment type="caution">
    <text evidence="10">The sequence shown here is derived from an EMBL/GenBank/DDBJ whole genome shotgun (WGS) entry which is preliminary data.</text>
</comment>
<keyword evidence="11" id="KW-1185">Reference proteome</keyword>
<feature type="region of interest" description="Disordered" evidence="6">
    <location>
        <begin position="1794"/>
        <end position="1831"/>
    </location>
</feature>
<evidence type="ECO:0000259" key="7">
    <source>
        <dbReference type="Pfam" id="PF09103"/>
    </source>
</evidence>
<dbReference type="InterPro" id="IPR036315">
    <property type="entry name" value="BRCA2_hlx_sf"/>
</dbReference>
<evidence type="ECO:0000256" key="2">
    <source>
        <dbReference type="ARBA" id="ARBA00022763"/>
    </source>
</evidence>
<dbReference type="CDD" id="cd04493">
    <property type="entry name" value="BRCA2DBD_OB1"/>
    <property type="match status" value="1"/>
</dbReference>
<keyword evidence="3" id="KW-0238">DNA-binding</keyword>
<gene>
    <name evidence="10" type="ORF">LNINA_LOCUS6042</name>
</gene>
<dbReference type="Pfam" id="PF00634">
    <property type="entry name" value="BRCA2"/>
    <property type="match status" value="5"/>
</dbReference>
<dbReference type="GO" id="GO:0000724">
    <property type="term" value="P:double-strand break repair via homologous recombination"/>
    <property type="evidence" value="ECO:0007669"/>
    <property type="project" value="InterPro"/>
</dbReference>
<feature type="domain" description="BRCA2 OB3" evidence="8">
    <location>
        <begin position="1547"/>
        <end position="1686"/>
    </location>
</feature>
<proteinExistence type="predicted"/>
<dbReference type="Gene3D" id="2.40.50.140">
    <property type="entry name" value="Nucleic acid-binding proteins"/>
    <property type="match status" value="3"/>
</dbReference>
<dbReference type="PANTHER" id="PTHR11289:SF0">
    <property type="entry name" value="BREAST CANCER TYPE 2 SUSCEPTIBILITY PROTEIN"/>
    <property type="match status" value="1"/>
</dbReference>
<dbReference type="InterPro" id="IPR015187">
    <property type="entry name" value="BRCA2_OB_1"/>
</dbReference>
<evidence type="ECO:0000256" key="6">
    <source>
        <dbReference type="SAM" id="MobiDB-lite"/>
    </source>
</evidence>
<keyword evidence="1" id="KW-0677">Repeat</keyword>
<evidence type="ECO:0000256" key="4">
    <source>
        <dbReference type="ARBA" id="ARBA00023172"/>
    </source>
</evidence>
<dbReference type="Pfam" id="PF09104">
    <property type="entry name" value="BRCA-2_OB3"/>
    <property type="match status" value="1"/>
</dbReference>
<feature type="domain" description="Breast cancer type 2 susceptibility protein helical" evidence="9">
    <location>
        <begin position="1125"/>
        <end position="1179"/>
    </location>
</feature>
<reference evidence="10 11" key="1">
    <citation type="submission" date="2023-11" db="EMBL/GenBank/DDBJ databases">
        <authorList>
            <person name="Okamura Y."/>
        </authorList>
    </citation>
    <scope>NUCLEOTIDE SEQUENCE [LARGE SCALE GENOMIC DNA]</scope>
</reference>
<dbReference type="Proteomes" id="UP001497472">
    <property type="component" value="Unassembled WGS sequence"/>
</dbReference>
<feature type="region of interest" description="Disordered" evidence="6">
    <location>
        <begin position="17"/>
        <end position="37"/>
    </location>
</feature>
<dbReference type="InterPro" id="IPR015188">
    <property type="entry name" value="BRCA2_OB_3"/>
</dbReference>
<dbReference type="InterPro" id="IPR015525">
    <property type="entry name" value="BRCA2"/>
</dbReference>
<evidence type="ECO:0000259" key="9">
    <source>
        <dbReference type="Pfam" id="PF09169"/>
    </source>
</evidence>
<evidence type="ECO:0000313" key="10">
    <source>
        <dbReference type="EMBL" id="CAK1546476.1"/>
    </source>
</evidence>
<protein>
    <submittedName>
        <fullName evidence="10">Uncharacterized protein</fullName>
    </submittedName>
</protein>
<keyword evidence="2" id="KW-0227">DNA damage</keyword>
<organism evidence="10 11">
    <name type="scientific">Leptosia nina</name>
    <dbReference type="NCBI Taxonomy" id="320188"/>
    <lineage>
        <taxon>Eukaryota</taxon>
        <taxon>Metazoa</taxon>
        <taxon>Ecdysozoa</taxon>
        <taxon>Arthropoda</taxon>
        <taxon>Hexapoda</taxon>
        <taxon>Insecta</taxon>
        <taxon>Pterygota</taxon>
        <taxon>Neoptera</taxon>
        <taxon>Endopterygota</taxon>
        <taxon>Lepidoptera</taxon>
        <taxon>Glossata</taxon>
        <taxon>Ditrysia</taxon>
        <taxon>Papilionoidea</taxon>
        <taxon>Pieridae</taxon>
        <taxon>Pierinae</taxon>
        <taxon>Leptosia</taxon>
    </lineage>
</organism>
<dbReference type="InterPro" id="IPR015252">
    <property type="entry name" value="BRCA2_hlx"/>
</dbReference>
<feature type="region of interest" description="Disordered" evidence="6">
    <location>
        <begin position="1847"/>
        <end position="1870"/>
    </location>
</feature>
<dbReference type="InterPro" id="IPR002093">
    <property type="entry name" value="BRCA2_repeat"/>
</dbReference>
<feature type="compositionally biased region" description="Basic and acidic residues" evidence="6">
    <location>
        <begin position="28"/>
        <end position="37"/>
    </location>
</feature>
<keyword evidence="5" id="KW-0234">DNA repair</keyword>
<dbReference type="EMBL" id="CAVLEF010000008">
    <property type="protein sequence ID" value="CAK1546476.1"/>
    <property type="molecule type" value="Genomic_DNA"/>
</dbReference>
<name>A0AAV1JBB7_9NEOP</name>
<evidence type="ECO:0000256" key="3">
    <source>
        <dbReference type="ARBA" id="ARBA00023125"/>
    </source>
</evidence>
<dbReference type="SUPFAM" id="SSF50249">
    <property type="entry name" value="Nucleic acid-binding proteins"/>
    <property type="match status" value="3"/>
</dbReference>
<evidence type="ECO:0000259" key="8">
    <source>
        <dbReference type="Pfam" id="PF09104"/>
    </source>
</evidence>
<dbReference type="GO" id="GO:0006355">
    <property type="term" value="P:regulation of DNA-templated transcription"/>
    <property type="evidence" value="ECO:0007669"/>
    <property type="project" value="TreeGrafter"/>
</dbReference>
<evidence type="ECO:0000313" key="11">
    <source>
        <dbReference type="Proteomes" id="UP001497472"/>
    </source>
</evidence>